<reference evidence="1 2" key="2">
    <citation type="journal article" date="2024" name="Int. J. Syst. Evol. Microbiol.">
        <title>Promethearchaeum syntrophicum gen. nov., sp. nov., an anaerobic, obligately syntrophic archaeon, the first isolate of the lineage 'Asgard' archaea, and proposal of the new archaeal phylum Promethearchaeota phyl. nov. and kingdom Promethearchaeati regn. nov.</title>
        <authorList>
            <person name="Imachi H."/>
            <person name="Nobu M.K."/>
            <person name="Kato S."/>
            <person name="Takaki Y."/>
            <person name="Miyazaki M."/>
            <person name="Miyata M."/>
            <person name="Ogawara M."/>
            <person name="Saito Y."/>
            <person name="Sakai S."/>
            <person name="Tahara Y.O."/>
            <person name="Takano Y."/>
            <person name="Tasumi E."/>
            <person name="Uematsu K."/>
            <person name="Yoshimura T."/>
            <person name="Itoh T."/>
            <person name="Ohkuma M."/>
            <person name="Takai K."/>
        </authorList>
    </citation>
    <scope>NUCLEOTIDE SEQUENCE [LARGE SCALE GENOMIC DNA]</scope>
    <source>
        <strain evidence="1 2">MK-D1</strain>
    </source>
</reference>
<keyword evidence="2" id="KW-1185">Reference proteome</keyword>
<dbReference type="EMBL" id="CP042905">
    <property type="protein sequence ID" value="QEE16141.2"/>
    <property type="molecule type" value="Genomic_DNA"/>
</dbReference>
<reference evidence="1 2" key="1">
    <citation type="journal article" date="2020" name="Nature">
        <title>Isolation of an archaeon at the prokaryote-eukaryote interface.</title>
        <authorList>
            <person name="Imachi H."/>
            <person name="Nobu M.K."/>
            <person name="Nakahara N."/>
            <person name="Morono Y."/>
            <person name="Ogawara M."/>
            <person name="Takaki Y."/>
            <person name="Takano Y."/>
            <person name="Uematsu K."/>
            <person name="Ikuta T."/>
            <person name="Ito M."/>
            <person name="Matsui Y."/>
            <person name="Miyazaki M."/>
            <person name="Murata K."/>
            <person name="Saito Y."/>
            <person name="Sakai S."/>
            <person name="Song C."/>
            <person name="Tasumi E."/>
            <person name="Yamanaka Y."/>
            <person name="Yamaguchi T."/>
            <person name="Kamagata Y."/>
            <person name="Tamaki H."/>
            <person name="Takai K."/>
        </authorList>
    </citation>
    <scope>NUCLEOTIDE SEQUENCE [LARGE SCALE GENOMIC DNA]</scope>
    <source>
        <strain evidence="1 2">MK-D1</strain>
    </source>
</reference>
<evidence type="ECO:0000313" key="1">
    <source>
        <dbReference type="EMBL" id="QEE16141.2"/>
    </source>
</evidence>
<gene>
    <name evidence="1" type="ORF">DSAG12_01970</name>
</gene>
<dbReference type="AlphaFoldDB" id="A0A5B9DAU4"/>
<proteinExistence type="predicted"/>
<sequence length="91" mass="10645">MSSTVRITKKDKQELENLINYLNYKGKSKITQEQMISLLINAGIKRKHELLEQILKPENDYDWKNDPIFSLIEIELDENSSETVDDIVYGD</sequence>
<accession>A0A5B9DAU4</accession>
<protein>
    <submittedName>
        <fullName evidence="1">Uncharacterized protein</fullName>
    </submittedName>
</protein>
<dbReference type="KEGG" id="psyt:DSAG12_01970"/>
<evidence type="ECO:0000313" key="2">
    <source>
        <dbReference type="Proteomes" id="UP000321408"/>
    </source>
</evidence>
<organism evidence="1 2">
    <name type="scientific">Promethearchaeum syntrophicum</name>
    <dbReference type="NCBI Taxonomy" id="2594042"/>
    <lineage>
        <taxon>Archaea</taxon>
        <taxon>Promethearchaeati</taxon>
        <taxon>Promethearchaeota</taxon>
        <taxon>Promethearchaeia</taxon>
        <taxon>Promethearchaeales</taxon>
        <taxon>Promethearchaeaceae</taxon>
        <taxon>Promethearchaeum</taxon>
    </lineage>
</organism>
<name>A0A5B9DAU4_9ARCH</name>
<dbReference type="Proteomes" id="UP000321408">
    <property type="component" value="Chromosome"/>
</dbReference>